<dbReference type="InterPro" id="IPR018490">
    <property type="entry name" value="cNMP-bd_dom_sf"/>
</dbReference>
<dbReference type="STRING" id="551996.SAMN05192573_102173"/>
<sequence length="231" mass="26234">MKRNIQCDNQTCLLCKGCIKEWLPAIAANKKNFNVKKGQVIFSEGDPVKGIYFVYEGNVKVHKKWGPDKELIIRFANKGAIFGHRVLGKHATHYPISATALEAGIICYIDMEFFEATLKVNPQFTYQLMLFFADELQEAERKMRNLAHMPVKGRVAQALISLKNQFGTNPEGHIDVELTRQDLASYAGATYETVFRVVNELLQEKLISTNGKKISIINHDKLFLLTQDDEL</sequence>
<evidence type="ECO:0000256" key="1">
    <source>
        <dbReference type="ARBA" id="ARBA00023015"/>
    </source>
</evidence>
<dbReference type="InterPro" id="IPR050397">
    <property type="entry name" value="Env_Response_Regulators"/>
</dbReference>
<accession>A0A1G7R954</accession>
<keyword evidence="1" id="KW-0805">Transcription regulation</keyword>
<dbReference type="InterPro" id="IPR036388">
    <property type="entry name" value="WH-like_DNA-bd_sf"/>
</dbReference>
<dbReference type="GO" id="GO:0016301">
    <property type="term" value="F:kinase activity"/>
    <property type="evidence" value="ECO:0007669"/>
    <property type="project" value="UniProtKB-KW"/>
</dbReference>
<dbReference type="Gene3D" id="2.60.120.10">
    <property type="entry name" value="Jelly Rolls"/>
    <property type="match status" value="1"/>
</dbReference>
<dbReference type="SUPFAM" id="SSF51206">
    <property type="entry name" value="cAMP-binding domain-like"/>
    <property type="match status" value="1"/>
</dbReference>
<keyword evidence="4" id="KW-0808">Transferase</keyword>
<dbReference type="SMART" id="SM00419">
    <property type="entry name" value="HTH_CRP"/>
    <property type="match status" value="1"/>
</dbReference>
<dbReference type="EMBL" id="FNCG01000002">
    <property type="protein sequence ID" value="SDG07336.1"/>
    <property type="molecule type" value="Genomic_DNA"/>
</dbReference>
<keyword evidence="4" id="KW-0418">Kinase</keyword>
<name>A0A1G7R954_9SPHI</name>
<dbReference type="OrthoDB" id="9127033at2"/>
<gene>
    <name evidence="4" type="ORF">SAMN05192573_102173</name>
</gene>
<evidence type="ECO:0000313" key="5">
    <source>
        <dbReference type="Proteomes" id="UP000199705"/>
    </source>
</evidence>
<dbReference type="InterPro" id="IPR036390">
    <property type="entry name" value="WH_DNA-bd_sf"/>
</dbReference>
<organism evidence="4 5">
    <name type="scientific">Mucilaginibacter gossypii</name>
    <dbReference type="NCBI Taxonomy" id="551996"/>
    <lineage>
        <taxon>Bacteria</taxon>
        <taxon>Pseudomonadati</taxon>
        <taxon>Bacteroidota</taxon>
        <taxon>Sphingobacteriia</taxon>
        <taxon>Sphingobacteriales</taxon>
        <taxon>Sphingobacteriaceae</taxon>
        <taxon>Mucilaginibacter</taxon>
    </lineage>
</organism>
<dbReference type="Proteomes" id="UP000199705">
    <property type="component" value="Unassembled WGS sequence"/>
</dbReference>
<keyword evidence="2" id="KW-0238">DNA-binding</keyword>
<dbReference type="AlphaFoldDB" id="A0A1G7R954"/>
<keyword evidence="5" id="KW-1185">Reference proteome</keyword>
<dbReference type="SUPFAM" id="SSF46785">
    <property type="entry name" value="Winged helix' DNA-binding domain"/>
    <property type="match status" value="1"/>
</dbReference>
<proteinExistence type="predicted"/>
<dbReference type="RefSeq" id="WP_091163089.1">
    <property type="nucleotide sequence ID" value="NZ_CP071878.2"/>
</dbReference>
<dbReference type="PRINTS" id="PR00034">
    <property type="entry name" value="HTHCRP"/>
</dbReference>
<dbReference type="GO" id="GO:0005829">
    <property type="term" value="C:cytosol"/>
    <property type="evidence" value="ECO:0007669"/>
    <property type="project" value="TreeGrafter"/>
</dbReference>
<protein>
    <submittedName>
        <fullName evidence="4">cAMP-binding domain of CRP or a regulatory subunit of cAMP-dependent protein kinases</fullName>
    </submittedName>
</protein>
<dbReference type="SMART" id="SM00100">
    <property type="entry name" value="cNMP"/>
    <property type="match status" value="1"/>
</dbReference>
<evidence type="ECO:0000256" key="2">
    <source>
        <dbReference type="ARBA" id="ARBA00023125"/>
    </source>
</evidence>
<evidence type="ECO:0000313" key="4">
    <source>
        <dbReference type="EMBL" id="SDG07336.1"/>
    </source>
</evidence>
<dbReference type="PANTHER" id="PTHR24567">
    <property type="entry name" value="CRP FAMILY TRANSCRIPTIONAL REGULATORY PROTEIN"/>
    <property type="match status" value="1"/>
</dbReference>
<dbReference type="GO" id="GO:0003677">
    <property type="term" value="F:DNA binding"/>
    <property type="evidence" value="ECO:0007669"/>
    <property type="project" value="UniProtKB-KW"/>
</dbReference>
<dbReference type="InterPro" id="IPR014710">
    <property type="entry name" value="RmlC-like_jellyroll"/>
</dbReference>
<keyword evidence="3" id="KW-0804">Transcription</keyword>
<dbReference type="CDD" id="cd00092">
    <property type="entry name" value="HTH_CRP"/>
    <property type="match status" value="1"/>
</dbReference>
<dbReference type="GO" id="GO:0003700">
    <property type="term" value="F:DNA-binding transcription factor activity"/>
    <property type="evidence" value="ECO:0007669"/>
    <property type="project" value="TreeGrafter"/>
</dbReference>
<dbReference type="InterPro" id="IPR000595">
    <property type="entry name" value="cNMP-bd_dom"/>
</dbReference>
<dbReference type="CDD" id="cd00038">
    <property type="entry name" value="CAP_ED"/>
    <property type="match status" value="1"/>
</dbReference>
<dbReference type="Pfam" id="PF13545">
    <property type="entry name" value="HTH_Crp_2"/>
    <property type="match status" value="1"/>
</dbReference>
<evidence type="ECO:0000256" key="3">
    <source>
        <dbReference type="ARBA" id="ARBA00023163"/>
    </source>
</evidence>
<dbReference type="PROSITE" id="PS51063">
    <property type="entry name" value="HTH_CRP_2"/>
    <property type="match status" value="1"/>
</dbReference>
<dbReference type="PANTHER" id="PTHR24567:SF74">
    <property type="entry name" value="HTH-TYPE TRANSCRIPTIONAL REGULATOR ARCR"/>
    <property type="match status" value="1"/>
</dbReference>
<dbReference type="InterPro" id="IPR012318">
    <property type="entry name" value="HTH_CRP"/>
</dbReference>
<dbReference type="PROSITE" id="PS50042">
    <property type="entry name" value="CNMP_BINDING_3"/>
    <property type="match status" value="1"/>
</dbReference>
<dbReference type="Pfam" id="PF00027">
    <property type="entry name" value="cNMP_binding"/>
    <property type="match status" value="1"/>
</dbReference>
<reference evidence="5" key="1">
    <citation type="submission" date="2016-10" db="EMBL/GenBank/DDBJ databases">
        <authorList>
            <person name="Varghese N."/>
            <person name="Submissions S."/>
        </authorList>
    </citation>
    <scope>NUCLEOTIDE SEQUENCE [LARGE SCALE GENOMIC DNA]</scope>
    <source>
        <strain evidence="5">Gh-67</strain>
    </source>
</reference>
<dbReference type="Gene3D" id="1.10.10.10">
    <property type="entry name" value="Winged helix-like DNA-binding domain superfamily/Winged helix DNA-binding domain"/>
    <property type="match status" value="1"/>
</dbReference>